<sequence length="633" mass="70945">MWAGGMGEPGPAGPCAEMLQVAEEAFRGGNFELAAEIYGSQLAELPQPERGLCLRQGDALARAGRMAEALEAYSAAARLARLRPEELRELAESLALRLREKALRLPPWPGGAAEGAGEALGDPACCRPPALLGCPRCRRLLCEPVTLPCGHTRCRRCAEPGGCCCPTPRRPASARLNVVLGNLLEKWLEGESRARRLRAEGDELRDGQELAAALEKYSQALESAPCKCSLIAQRAELYIMVKNYQQALHDADALCQTRPLWPKGHYVKAQALSGLGRTEEALKEFLYCVALNPDWSLMKKEAQKVHHLSNLGGDTVLENSATLALREIPAILVDASDFECSLCMRLFYEPVTTPCGHTFCLKCLERCLDHNPHCPLCKEELSEFLASRTYKKTLLTEELIVRYLPEELAERKKVYEEEMKELSNLNKDVPIFVCTMAFPTIPCPLHVFEPRYRLMIRRCMETGTKQFGMCLADELKGFADYGCMLEIRDVKFFPDGRSVVDTVGVRRFRVLNHGQRDGYNTANIEYLEDKKVEGAEYEELVSLHDSVYDQAVAWFTSLKDNMKAQILNHFGSMPGKESEPQSNPSGPAWYWWLLAVLPLENRAQLAILAMTSLKDRLIAIRRVLIFVTRKRPR</sequence>
<name>A0A8C8VL53_9SAUR</name>
<dbReference type="CDD" id="cd16514">
    <property type="entry name" value="RING-HC_LONFs_rpt2"/>
    <property type="match status" value="1"/>
</dbReference>
<dbReference type="PROSITE" id="PS51787">
    <property type="entry name" value="LON_N"/>
    <property type="match status" value="1"/>
</dbReference>
<dbReference type="InterPro" id="IPR003111">
    <property type="entry name" value="Lon_prtase_N"/>
</dbReference>
<dbReference type="InterPro" id="IPR011990">
    <property type="entry name" value="TPR-like_helical_dom_sf"/>
</dbReference>
<dbReference type="Gene3D" id="2.30.130.40">
    <property type="entry name" value="LON domain-like"/>
    <property type="match status" value="1"/>
</dbReference>
<dbReference type="InterPro" id="IPR015947">
    <property type="entry name" value="PUA-like_sf"/>
</dbReference>
<dbReference type="SUPFAM" id="SSF88697">
    <property type="entry name" value="PUA domain-like"/>
    <property type="match status" value="1"/>
</dbReference>
<evidence type="ECO:0000256" key="2">
    <source>
        <dbReference type="ARBA" id="ARBA00022771"/>
    </source>
</evidence>
<dbReference type="Proteomes" id="UP000694393">
    <property type="component" value="Unplaced"/>
</dbReference>
<dbReference type="PANTHER" id="PTHR23327:SF5">
    <property type="entry name" value="LON PEPTIDASE N-TERMINAL DOMAIN AND RING FINGER PROTEIN 2"/>
    <property type="match status" value="1"/>
</dbReference>
<dbReference type="Gene3D" id="3.30.40.10">
    <property type="entry name" value="Zinc/RING finger domain, C3HC4 (zinc finger)"/>
    <property type="match status" value="2"/>
</dbReference>
<keyword evidence="8" id="KW-1185">Reference proteome</keyword>
<evidence type="ECO:0000256" key="4">
    <source>
        <dbReference type="PROSITE-ProRule" id="PRU00175"/>
    </source>
</evidence>
<dbReference type="SUPFAM" id="SSF57850">
    <property type="entry name" value="RING/U-box"/>
    <property type="match status" value="2"/>
</dbReference>
<protein>
    <submittedName>
        <fullName evidence="7">LON peptidase N-terminal domain and ring finger 2</fullName>
    </submittedName>
</protein>
<dbReference type="SMART" id="SM00184">
    <property type="entry name" value="RING"/>
    <property type="match status" value="2"/>
</dbReference>
<dbReference type="PROSITE" id="PS50089">
    <property type="entry name" value="ZF_RING_2"/>
    <property type="match status" value="2"/>
</dbReference>
<dbReference type="Pfam" id="PF02190">
    <property type="entry name" value="LON_substr_bdg"/>
    <property type="match status" value="1"/>
</dbReference>
<keyword evidence="2 4" id="KW-0863">Zinc-finger</keyword>
<dbReference type="InterPro" id="IPR017907">
    <property type="entry name" value="Znf_RING_CS"/>
</dbReference>
<evidence type="ECO:0000259" key="6">
    <source>
        <dbReference type="PROSITE" id="PS51787"/>
    </source>
</evidence>
<dbReference type="Pfam" id="PF13923">
    <property type="entry name" value="zf-C3HC4_2"/>
    <property type="match status" value="1"/>
</dbReference>
<accession>A0A8C8VL53</accession>
<dbReference type="GO" id="GO:0061630">
    <property type="term" value="F:ubiquitin protein ligase activity"/>
    <property type="evidence" value="ECO:0007669"/>
    <property type="project" value="TreeGrafter"/>
</dbReference>
<evidence type="ECO:0000259" key="5">
    <source>
        <dbReference type="PROSITE" id="PS50089"/>
    </source>
</evidence>
<feature type="domain" description="Lon N-terminal" evidence="6">
    <location>
        <begin position="419"/>
        <end position="628"/>
    </location>
</feature>
<evidence type="ECO:0000256" key="1">
    <source>
        <dbReference type="ARBA" id="ARBA00022723"/>
    </source>
</evidence>
<dbReference type="InterPro" id="IPR046336">
    <property type="entry name" value="Lon_prtase_N_sf"/>
</dbReference>
<evidence type="ECO:0000256" key="3">
    <source>
        <dbReference type="ARBA" id="ARBA00022833"/>
    </source>
</evidence>
<evidence type="ECO:0000313" key="8">
    <source>
        <dbReference type="Proteomes" id="UP000694393"/>
    </source>
</evidence>
<dbReference type="AlphaFoldDB" id="A0A8C8VL53"/>
<dbReference type="GO" id="GO:0008270">
    <property type="term" value="F:zinc ion binding"/>
    <property type="evidence" value="ECO:0007669"/>
    <property type="project" value="UniProtKB-KW"/>
</dbReference>
<dbReference type="PROSITE" id="PS00518">
    <property type="entry name" value="ZF_RING_1"/>
    <property type="match status" value="1"/>
</dbReference>
<evidence type="ECO:0000313" key="7">
    <source>
        <dbReference type="Ensembl" id="ENSPCEP00000016099.1"/>
    </source>
</evidence>
<keyword evidence="3" id="KW-0862">Zinc</keyword>
<dbReference type="InterPro" id="IPR001841">
    <property type="entry name" value="Znf_RING"/>
</dbReference>
<dbReference type="Ensembl" id="ENSPCET00000016666.1">
    <property type="protein sequence ID" value="ENSPCEP00000016099.1"/>
    <property type="gene ID" value="ENSPCEG00000011973.1"/>
</dbReference>
<dbReference type="PANTHER" id="PTHR23327">
    <property type="entry name" value="RING FINGER PROTEIN 127"/>
    <property type="match status" value="1"/>
</dbReference>
<feature type="domain" description="RING-type" evidence="5">
    <location>
        <begin position="340"/>
        <end position="378"/>
    </location>
</feature>
<proteinExistence type="predicted"/>
<dbReference type="SMART" id="SM00464">
    <property type="entry name" value="LON"/>
    <property type="match status" value="1"/>
</dbReference>
<dbReference type="SUPFAM" id="SSF48452">
    <property type="entry name" value="TPR-like"/>
    <property type="match status" value="1"/>
</dbReference>
<keyword evidence="1" id="KW-0479">Metal-binding</keyword>
<dbReference type="InterPro" id="IPR013083">
    <property type="entry name" value="Znf_RING/FYVE/PHD"/>
</dbReference>
<reference evidence="7" key="2">
    <citation type="submission" date="2025-09" db="UniProtKB">
        <authorList>
            <consortium name="Ensembl"/>
        </authorList>
    </citation>
    <scope>IDENTIFICATION</scope>
</reference>
<dbReference type="GO" id="GO:0005737">
    <property type="term" value="C:cytoplasm"/>
    <property type="evidence" value="ECO:0007669"/>
    <property type="project" value="UniProtKB-ARBA"/>
</dbReference>
<reference evidence="7" key="1">
    <citation type="submission" date="2025-08" db="UniProtKB">
        <authorList>
            <consortium name="Ensembl"/>
        </authorList>
    </citation>
    <scope>IDENTIFICATION</scope>
</reference>
<organism evidence="7 8">
    <name type="scientific">Pelusios castaneus</name>
    <name type="common">West African mud turtle</name>
    <dbReference type="NCBI Taxonomy" id="367368"/>
    <lineage>
        <taxon>Eukaryota</taxon>
        <taxon>Metazoa</taxon>
        <taxon>Chordata</taxon>
        <taxon>Craniata</taxon>
        <taxon>Vertebrata</taxon>
        <taxon>Euteleostomi</taxon>
        <taxon>Archelosauria</taxon>
        <taxon>Testudinata</taxon>
        <taxon>Testudines</taxon>
        <taxon>Pleurodira</taxon>
        <taxon>Pelomedusidae</taxon>
        <taxon>Pelusios</taxon>
    </lineage>
</organism>
<dbReference type="Gene3D" id="1.25.40.10">
    <property type="entry name" value="Tetratricopeptide repeat domain"/>
    <property type="match status" value="1"/>
</dbReference>
<feature type="domain" description="RING-type" evidence="5">
    <location>
        <begin position="134"/>
        <end position="169"/>
    </location>
</feature>